<feature type="compositionally biased region" description="Basic and acidic residues" evidence="1">
    <location>
        <begin position="146"/>
        <end position="156"/>
    </location>
</feature>
<name>A0AAN6RHA2_9PLEO</name>
<evidence type="ECO:0000313" key="2">
    <source>
        <dbReference type="EMBL" id="KAK3208655.1"/>
    </source>
</evidence>
<sequence length="164" mass="17993">MPASLLTRIPKIPHPPHHGLFASISSMALLGLLCTNKISRHPLVVATWAYGSYCLNGVWLRLKLAQVKATIEWAVDTYLKKEGACEDCRRNIIQRDPEHLVKLLADLTRARILAGGTQPTGSTDKQTTQEKDASEAAEEEEEESDEQKTATEERVDGATGPSST</sequence>
<feature type="region of interest" description="Disordered" evidence="1">
    <location>
        <begin position="114"/>
        <end position="164"/>
    </location>
</feature>
<evidence type="ECO:0000256" key="1">
    <source>
        <dbReference type="SAM" id="MobiDB-lite"/>
    </source>
</evidence>
<protein>
    <submittedName>
        <fullName evidence="2">Uncharacterized protein</fullName>
    </submittedName>
</protein>
<dbReference type="AlphaFoldDB" id="A0AAN6RHA2"/>
<organism evidence="2 3">
    <name type="scientific">Pseudopithomyces chartarum</name>
    <dbReference type="NCBI Taxonomy" id="1892770"/>
    <lineage>
        <taxon>Eukaryota</taxon>
        <taxon>Fungi</taxon>
        <taxon>Dikarya</taxon>
        <taxon>Ascomycota</taxon>
        <taxon>Pezizomycotina</taxon>
        <taxon>Dothideomycetes</taxon>
        <taxon>Pleosporomycetidae</taxon>
        <taxon>Pleosporales</taxon>
        <taxon>Massarineae</taxon>
        <taxon>Didymosphaeriaceae</taxon>
        <taxon>Pseudopithomyces</taxon>
    </lineage>
</organism>
<keyword evidence="3" id="KW-1185">Reference proteome</keyword>
<evidence type="ECO:0000313" key="3">
    <source>
        <dbReference type="Proteomes" id="UP001280581"/>
    </source>
</evidence>
<reference evidence="2 3" key="1">
    <citation type="submission" date="2021-02" db="EMBL/GenBank/DDBJ databases">
        <title>Genome assembly of Pseudopithomyces chartarum.</title>
        <authorList>
            <person name="Jauregui R."/>
            <person name="Singh J."/>
            <person name="Voisey C."/>
        </authorList>
    </citation>
    <scope>NUCLEOTIDE SEQUENCE [LARGE SCALE GENOMIC DNA]</scope>
    <source>
        <strain evidence="2 3">AGR01</strain>
    </source>
</reference>
<feature type="compositionally biased region" description="Polar residues" evidence="1">
    <location>
        <begin position="117"/>
        <end position="126"/>
    </location>
</feature>
<comment type="caution">
    <text evidence="2">The sequence shown here is derived from an EMBL/GenBank/DDBJ whole genome shotgun (WGS) entry which is preliminary data.</text>
</comment>
<proteinExistence type="predicted"/>
<dbReference type="EMBL" id="WVTA01000007">
    <property type="protein sequence ID" value="KAK3208655.1"/>
    <property type="molecule type" value="Genomic_DNA"/>
</dbReference>
<gene>
    <name evidence="2" type="ORF">GRF29_77g1498491</name>
</gene>
<accession>A0AAN6RHA2</accession>
<feature type="compositionally biased region" description="Acidic residues" evidence="1">
    <location>
        <begin position="135"/>
        <end position="145"/>
    </location>
</feature>
<dbReference type="Proteomes" id="UP001280581">
    <property type="component" value="Unassembled WGS sequence"/>
</dbReference>